<proteinExistence type="predicted"/>
<dbReference type="InterPro" id="IPR052613">
    <property type="entry name" value="LicD_transferase"/>
</dbReference>
<protein>
    <recommendedName>
        <fullName evidence="1">LicD/FKTN/FKRP nucleotidyltransferase domain-containing protein</fullName>
    </recommendedName>
</protein>
<name>A0A7M5UP59_9CNID</name>
<keyword evidence="3" id="KW-1185">Reference proteome</keyword>
<dbReference type="InterPro" id="IPR007074">
    <property type="entry name" value="LicD/FKTN/FKRP_NTP_transf"/>
</dbReference>
<dbReference type="PANTHER" id="PTHR13627">
    <property type="entry name" value="FUKUTIN RELATED PROTEIN"/>
    <property type="match status" value="1"/>
</dbReference>
<reference evidence="2" key="1">
    <citation type="submission" date="2021-01" db="UniProtKB">
        <authorList>
            <consortium name="EnsemblMetazoa"/>
        </authorList>
    </citation>
    <scope>IDENTIFICATION</scope>
</reference>
<accession>A0A7M5UP59</accession>
<dbReference type="EnsemblMetazoa" id="CLYHEMT001931.1">
    <property type="protein sequence ID" value="CLYHEMP001931.1"/>
    <property type="gene ID" value="CLYHEMG001931"/>
</dbReference>
<dbReference type="PANTHER" id="PTHR13627:SF32">
    <property type="entry name" value="AGAP006029-PA"/>
    <property type="match status" value="1"/>
</dbReference>
<dbReference type="GO" id="GO:0009100">
    <property type="term" value="P:glycoprotein metabolic process"/>
    <property type="evidence" value="ECO:0007669"/>
    <property type="project" value="UniProtKB-ARBA"/>
</dbReference>
<evidence type="ECO:0000313" key="3">
    <source>
        <dbReference type="Proteomes" id="UP000594262"/>
    </source>
</evidence>
<dbReference type="Proteomes" id="UP000594262">
    <property type="component" value="Unplaced"/>
</dbReference>
<sequence>MYRLVLNCWRKNKPLFLCGLFSVAFFIFYSLNVQGWHWYKMAKQEVCETPDNYMNELKSLFRDAHVILTKFGLTHVLIYGSLFGAMRFGGPLPWDNDFDLAILSEEVAQIDESKFLQEFYDRGIKVVYRHWKGEYVISRNKAHGDLMIFSETWFGDRGRTGIEPWVFFIHFRNFHQAPARLFEKPLPKLPFLGMNISVPREGMEIQRHFYPNDWWKEVKPKGC</sequence>
<organism evidence="2 3">
    <name type="scientific">Clytia hemisphaerica</name>
    <dbReference type="NCBI Taxonomy" id="252671"/>
    <lineage>
        <taxon>Eukaryota</taxon>
        <taxon>Metazoa</taxon>
        <taxon>Cnidaria</taxon>
        <taxon>Hydrozoa</taxon>
        <taxon>Hydroidolina</taxon>
        <taxon>Leptothecata</taxon>
        <taxon>Obeliida</taxon>
        <taxon>Clytiidae</taxon>
        <taxon>Clytia</taxon>
    </lineage>
</organism>
<evidence type="ECO:0000259" key="1">
    <source>
        <dbReference type="Pfam" id="PF04991"/>
    </source>
</evidence>
<dbReference type="OrthoDB" id="444255at2759"/>
<dbReference type="AlphaFoldDB" id="A0A7M5UP59"/>
<feature type="domain" description="LicD/FKTN/FKRP nucleotidyltransferase" evidence="1">
    <location>
        <begin position="71"/>
        <end position="121"/>
    </location>
</feature>
<dbReference type="Pfam" id="PF04991">
    <property type="entry name" value="LicD"/>
    <property type="match status" value="1"/>
</dbReference>
<evidence type="ECO:0000313" key="2">
    <source>
        <dbReference type="EnsemblMetazoa" id="CLYHEMP001931.1"/>
    </source>
</evidence>